<comment type="caution">
    <text evidence="4">The sequence shown here is derived from an EMBL/GenBank/DDBJ whole genome shotgun (WGS) entry which is preliminary data.</text>
</comment>
<organism evidence="4 5">
    <name type="scientific">Tissierella simiarum</name>
    <dbReference type="NCBI Taxonomy" id="2841534"/>
    <lineage>
        <taxon>Bacteria</taxon>
        <taxon>Bacillati</taxon>
        <taxon>Bacillota</taxon>
        <taxon>Tissierellia</taxon>
        <taxon>Tissierellales</taxon>
        <taxon>Tissierellaceae</taxon>
        <taxon>Tissierella</taxon>
    </lineage>
</organism>
<dbReference type="EMBL" id="JAHLPM010000004">
    <property type="protein sequence ID" value="MBU5437729.1"/>
    <property type="molecule type" value="Genomic_DNA"/>
</dbReference>
<dbReference type="Pfam" id="PF05239">
    <property type="entry name" value="PRC"/>
    <property type="match status" value="1"/>
</dbReference>
<dbReference type="PANTHER" id="PTHR33692">
    <property type="entry name" value="RIBOSOME MATURATION FACTOR RIMM"/>
    <property type="match status" value="1"/>
</dbReference>
<name>A0ABS6E491_9FIRM</name>
<evidence type="ECO:0000313" key="4">
    <source>
        <dbReference type="EMBL" id="MBU5437729.1"/>
    </source>
</evidence>
<comment type="similarity">
    <text evidence="1">Belongs to the RimM family.</text>
</comment>
<keyword evidence="1" id="KW-0698">rRNA processing</keyword>
<dbReference type="InterPro" id="IPR027275">
    <property type="entry name" value="PRC-brl_dom"/>
</dbReference>
<accession>A0ABS6E491</accession>
<dbReference type="PANTHER" id="PTHR33692:SF1">
    <property type="entry name" value="RIBOSOME MATURATION FACTOR RIMM"/>
    <property type="match status" value="1"/>
</dbReference>
<keyword evidence="5" id="KW-1185">Reference proteome</keyword>
<evidence type="ECO:0000313" key="5">
    <source>
        <dbReference type="Proteomes" id="UP000749471"/>
    </source>
</evidence>
<protein>
    <recommendedName>
        <fullName evidence="1">Ribosome maturation factor RimM</fullName>
    </recommendedName>
</protein>
<feature type="domain" description="PRC-barrel" evidence="3">
    <location>
        <begin position="96"/>
        <end position="170"/>
    </location>
</feature>
<dbReference type="NCBIfam" id="TIGR02273">
    <property type="entry name" value="16S_RimM"/>
    <property type="match status" value="1"/>
</dbReference>
<dbReference type="Proteomes" id="UP000749471">
    <property type="component" value="Unassembled WGS sequence"/>
</dbReference>
<keyword evidence="1" id="KW-0963">Cytoplasm</keyword>
<proteinExistence type="inferred from homology"/>
<evidence type="ECO:0000256" key="1">
    <source>
        <dbReference type="HAMAP-Rule" id="MF_00014"/>
    </source>
</evidence>
<dbReference type="Pfam" id="PF01782">
    <property type="entry name" value="RimM"/>
    <property type="match status" value="1"/>
</dbReference>
<comment type="function">
    <text evidence="1">An accessory protein needed during the final step in the assembly of 30S ribosomal subunit, possibly for assembly of the head region. Essential for efficient processing of 16S rRNA. May be needed both before and after RbfA during the maturation of 16S rRNA. It has affinity for free ribosomal 30S subunits but not for 70S ribosomes.</text>
</comment>
<comment type="subunit">
    <text evidence="1">Binds ribosomal protein uS19.</text>
</comment>
<comment type="domain">
    <text evidence="1">The PRC barrel domain binds ribosomal protein uS19.</text>
</comment>
<dbReference type="InterPro" id="IPR002676">
    <property type="entry name" value="RimM_N"/>
</dbReference>
<feature type="domain" description="RimM N-terminal" evidence="2">
    <location>
        <begin position="11"/>
        <end position="89"/>
    </location>
</feature>
<comment type="subcellular location">
    <subcellularLocation>
        <location evidence="1">Cytoplasm</location>
    </subcellularLocation>
</comment>
<dbReference type="HAMAP" id="MF_00014">
    <property type="entry name" value="Ribosome_mat_RimM"/>
    <property type="match status" value="1"/>
</dbReference>
<evidence type="ECO:0000259" key="3">
    <source>
        <dbReference type="Pfam" id="PF05239"/>
    </source>
</evidence>
<evidence type="ECO:0000259" key="2">
    <source>
        <dbReference type="Pfam" id="PF01782"/>
    </source>
</evidence>
<dbReference type="InterPro" id="IPR011961">
    <property type="entry name" value="RimM"/>
</dbReference>
<gene>
    <name evidence="1 4" type="primary">rimM</name>
    <name evidence="4" type="ORF">KQI42_06905</name>
</gene>
<keyword evidence="1" id="KW-0690">Ribosome biogenesis</keyword>
<keyword evidence="1" id="KW-0143">Chaperone</keyword>
<sequence>MVGEEMDYIKVGKIINTHGIKGEVKVFPLTDNLERFDDLKKAYLGEKKIKVELENVKYHKGLVIIKFKEYNNINEILSFKDYFIYVDEEERIVLPENHFFIYDILGCQVFDSMGKNIGIVEDVIQASSNDVYVIKDEKNNKEYLIPAVRQFFLEINIKEKKIIIDPIEGMIE</sequence>
<reference evidence="4 5" key="1">
    <citation type="submission" date="2021-06" db="EMBL/GenBank/DDBJ databases">
        <authorList>
            <person name="Sun Q."/>
            <person name="Li D."/>
        </authorList>
    </citation>
    <scope>NUCLEOTIDE SEQUENCE [LARGE SCALE GENOMIC DNA]</scope>
    <source>
        <strain evidence="4 5">MSJ-40</strain>
    </source>
</reference>